<evidence type="ECO:0000313" key="2">
    <source>
        <dbReference type="Proteomes" id="UP001299409"/>
    </source>
</evidence>
<proteinExistence type="predicted"/>
<reference evidence="1 2" key="1">
    <citation type="submission" date="2021-10" db="EMBL/GenBank/DDBJ databases">
        <title>Collection of gut derived symbiotic bacterial strains cultured from healthy donors.</title>
        <authorList>
            <person name="Lin H."/>
            <person name="Littmann E."/>
            <person name="Claire K."/>
            <person name="Pamer E."/>
        </authorList>
    </citation>
    <scope>NUCLEOTIDE SEQUENCE [LARGE SCALE GENOMIC DNA]</scope>
    <source>
        <strain evidence="1 2">MSK.17.68</strain>
    </source>
</reference>
<dbReference type="RefSeq" id="WP_226913930.1">
    <property type="nucleotide sequence ID" value="NZ_BAABXU010000001.1"/>
</dbReference>
<evidence type="ECO:0000313" key="1">
    <source>
        <dbReference type="EMBL" id="MCB5444910.1"/>
    </source>
</evidence>
<organism evidence="1 2">
    <name type="scientific">Intestinibacter bartlettii</name>
    <dbReference type="NCBI Taxonomy" id="261299"/>
    <lineage>
        <taxon>Bacteria</taxon>
        <taxon>Bacillati</taxon>
        <taxon>Bacillota</taxon>
        <taxon>Clostridia</taxon>
        <taxon>Peptostreptococcales</taxon>
        <taxon>Peptostreptococcaceae</taxon>
        <taxon>Intestinibacter</taxon>
    </lineage>
</organism>
<keyword evidence="2" id="KW-1185">Reference proteome</keyword>
<name>A0ABS8CTW5_9FIRM</name>
<accession>A0ABS8CTW5</accession>
<comment type="caution">
    <text evidence="1">The sequence shown here is derived from an EMBL/GenBank/DDBJ whole genome shotgun (WGS) entry which is preliminary data.</text>
</comment>
<sequence length="154" mass="18317">MIYLLCKSEEDGLNHRIEYIFDIFKLYAIKTGETNKFIVLETFPFKTSTSYPKVLFIIGHSEDVNKYLEKNIADMTENIILTITCFPNKLKRFLKYNKQIYSSKNKNGITEKYKGDNWGFKFDISYSEIDLYNNRKLNLMDNIKKSMVKIKKLY</sequence>
<gene>
    <name evidence="1" type="ORF">LIP50_01690</name>
</gene>
<dbReference type="EMBL" id="JAJBMB010000001">
    <property type="protein sequence ID" value="MCB5444910.1"/>
    <property type="molecule type" value="Genomic_DNA"/>
</dbReference>
<dbReference type="Proteomes" id="UP001299409">
    <property type="component" value="Unassembled WGS sequence"/>
</dbReference>
<protein>
    <submittedName>
        <fullName evidence="1">Uncharacterized protein</fullName>
    </submittedName>
</protein>